<dbReference type="RefSeq" id="WP_066158790.1">
    <property type="nucleotide sequence ID" value="NZ_CP020814.1"/>
</dbReference>
<dbReference type="InterPro" id="IPR042188">
    <property type="entry name" value="MmgE/PrpD_sf_2"/>
</dbReference>
<accession>A0A1X9MGM9</accession>
<evidence type="ECO:0000259" key="2">
    <source>
        <dbReference type="Pfam" id="PF03972"/>
    </source>
</evidence>
<dbReference type="KEGG" id="bkw:BkAM31D_23455"/>
<name>A0A1X9MGM9_9BACI</name>
<dbReference type="SUPFAM" id="SSF103378">
    <property type="entry name" value="2-methylcitrate dehydratase PrpD"/>
    <property type="match status" value="1"/>
</dbReference>
<dbReference type="AlphaFoldDB" id="A0A1X9MGM9"/>
<protein>
    <submittedName>
        <fullName evidence="4">2-methylcitrate dehydratase</fullName>
    </submittedName>
</protein>
<dbReference type="Pfam" id="PF03972">
    <property type="entry name" value="MmgE_PrpD_N"/>
    <property type="match status" value="1"/>
</dbReference>
<feature type="domain" description="MmgE/PrpD C-terminal" evidence="3">
    <location>
        <begin position="285"/>
        <end position="440"/>
    </location>
</feature>
<dbReference type="PANTHER" id="PTHR16943">
    <property type="entry name" value="2-METHYLCITRATE DEHYDRATASE-RELATED"/>
    <property type="match status" value="1"/>
</dbReference>
<evidence type="ECO:0000313" key="4">
    <source>
        <dbReference type="EMBL" id="ARK32588.1"/>
    </source>
</evidence>
<dbReference type="PANTHER" id="PTHR16943:SF8">
    <property type="entry name" value="2-METHYLCITRATE DEHYDRATASE"/>
    <property type="match status" value="1"/>
</dbReference>
<dbReference type="Gene3D" id="3.30.1330.120">
    <property type="entry name" value="2-methylcitrate dehydratase PrpD"/>
    <property type="match status" value="1"/>
</dbReference>
<comment type="similarity">
    <text evidence="1">Belongs to the PrpD family.</text>
</comment>
<dbReference type="Proteomes" id="UP000193006">
    <property type="component" value="Chromosome"/>
</dbReference>
<dbReference type="Pfam" id="PF19305">
    <property type="entry name" value="MmgE_PrpD_C"/>
    <property type="match status" value="1"/>
</dbReference>
<gene>
    <name evidence="4" type="ORF">BkAM31D_23455</name>
</gene>
<keyword evidence="5" id="KW-1185">Reference proteome</keyword>
<feature type="domain" description="MmgE/PrpD N-terminal" evidence="2">
    <location>
        <begin position="17"/>
        <end position="254"/>
    </location>
</feature>
<dbReference type="InterPro" id="IPR045337">
    <property type="entry name" value="MmgE_PrpD_C"/>
</dbReference>
<dbReference type="STRING" id="199441.BkAM31D_23455"/>
<reference evidence="4 5" key="1">
    <citation type="submission" date="2017-04" db="EMBL/GenBank/DDBJ databases">
        <title>Bacillus krulwichiae AM31D Genome sequencing and assembly.</title>
        <authorList>
            <person name="Krulwich T.A."/>
            <person name="Anastor L."/>
            <person name="Ehrlich R."/>
            <person name="Ehrlich G.D."/>
            <person name="Janto B."/>
        </authorList>
    </citation>
    <scope>NUCLEOTIDE SEQUENCE [LARGE SCALE GENOMIC DNA]</scope>
    <source>
        <strain evidence="4 5">AM31D</strain>
    </source>
</reference>
<dbReference type="InterPro" id="IPR005656">
    <property type="entry name" value="MmgE_PrpD"/>
</dbReference>
<dbReference type="InterPro" id="IPR042183">
    <property type="entry name" value="MmgE/PrpD_sf_1"/>
</dbReference>
<sequence>MRNGNQDGKTDNDLMKRLTTFISTTEYMDLPEEMSKIAKQAMIDTIGVALAGWKEPAVEVVKKVYASSTRDGYSHPSSLWGERIKLESEKAAIINGTATHVLDFDDASIGVVIHPSAPILSAVIPLAEENGSSGEEVITAYSVGTEVMIRLGQVMGYRHYELGWHATGTLGTMGAAAACANLLKLNLEQCANTVAIAASMAGGLQKNFGSMTKSLHVGLAASHAIQSAKLAKSGFTGNTEIFGSRGVFNAFSGGLEEEIVRTNMEAIHFGKPYDLLESGLSVKKFPCCYGSHRFIHGALSLKQEYDLSLDDIEEIVVTSQRRSLVPLVHKRPKTGLQGKFSAEYTVLTAIADGNVTLSSFEDSEVQRPAIQDLFSSVKVLEVKEKEEEINLRLPIEIQIKTKSGQTVKKAVLHAPGSKETPLSEQEHREKWVECIKHYTKLTKSIQPNIQVEGIANELYNKGLQIELYGCFQDWLSCVQGVTNYK</sequence>
<dbReference type="InterPro" id="IPR036148">
    <property type="entry name" value="MmgE/PrpD_sf"/>
</dbReference>
<dbReference type="GO" id="GO:0016829">
    <property type="term" value="F:lyase activity"/>
    <property type="evidence" value="ECO:0007669"/>
    <property type="project" value="InterPro"/>
</dbReference>
<evidence type="ECO:0000259" key="3">
    <source>
        <dbReference type="Pfam" id="PF19305"/>
    </source>
</evidence>
<proteinExistence type="inferred from homology"/>
<organism evidence="4 5">
    <name type="scientific">Halalkalibacter krulwichiae</name>
    <dbReference type="NCBI Taxonomy" id="199441"/>
    <lineage>
        <taxon>Bacteria</taxon>
        <taxon>Bacillati</taxon>
        <taxon>Bacillota</taxon>
        <taxon>Bacilli</taxon>
        <taxon>Bacillales</taxon>
        <taxon>Bacillaceae</taxon>
        <taxon>Halalkalibacter</taxon>
    </lineage>
</organism>
<dbReference type="Gene3D" id="1.10.4100.10">
    <property type="entry name" value="2-methylcitrate dehydratase PrpD"/>
    <property type="match status" value="1"/>
</dbReference>
<evidence type="ECO:0000313" key="5">
    <source>
        <dbReference type="Proteomes" id="UP000193006"/>
    </source>
</evidence>
<dbReference type="EMBL" id="CP020814">
    <property type="protein sequence ID" value="ARK32588.1"/>
    <property type="molecule type" value="Genomic_DNA"/>
</dbReference>
<dbReference type="InterPro" id="IPR045336">
    <property type="entry name" value="MmgE_PrpD_N"/>
</dbReference>
<evidence type="ECO:0000256" key="1">
    <source>
        <dbReference type="ARBA" id="ARBA00006174"/>
    </source>
</evidence>